<evidence type="ECO:0000313" key="9">
    <source>
        <dbReference type="Proteomes" id="UP000254033"/>
    </source>
</evidence>
<evidence type="ECO:0000313" key="5">
    <source>
        <dbReference type="EMBL" id="SPX62603.1"/>
    </source>
</evidence>
<evidence type="ECO:0000313" key="8">
    <source>
        <dbReference type="Proteomes" id="UP000251942"/>
    </source>
</evidence>
<feature type="signal peptide" evidence="3">
    <location>
        <begin position="1"/>
        <end position="27"/>
    </location>
</feature>
<dbReference type="PATRIC" id="fig|453.4.peg.2279"/>
<protein>
    <submittedName>
        <fullName evidence="4 5">Acid phosphatase</fullName>
    </submittedName>
</protein>
<dbReference type="InterPro" id="IPR023214">
    <property type="entry name" value="HAD_sf"/>
</dbReference>
<dbReference type="AlphaFoldDB" id="A0A0W0TL35"/>
<dbReference type="EMBL" id="UASS01000039">
    <property type="protein sequence ID" value="SPX62603.1"/>
    <property type="molecule type" value="Genomic_DNA"/>
</dbReference>
<feature type="chain" id="PRO_5036003030" evidence="3">
    <location>
        <begin position="28"/>
        <end position="226"/>
    </location>
</feature>
<sequence>MKGSFKVIMKTLAVISCTALFFSPVFAEPANLSLVKKEIQVYHDSGLYEKELAQVIAQARGYIVKEALANSQSRNPKKLAVVLDIDETSLSNYDKMVKRDFVANRDQLHKEILAADAPAIAPMLALYQDALKYGVKVFFVTGRPLSELKATRTNLLRAGFNHWAGLYLRPDTYRQPSITPFKTQARKSIVNQGYTVIASIGDQDSDLKGGFMQKGFKLPNPFYHLP</sequence>
<proteinExistence type="predicted"/>
<dbReference type="RefSeq" id="WP_370447022.1">
    <property type="nucleotide sequence ID" value="NZ_CAAAHT010000001.1"/>
</dbReference>
<dbReference type="EMBL" id="UGNY01000001">
    <property type="protein sequence ID" value="STX39156.1"/>
    <property type="molecule type" value="Genomic_DNA"/>
</dbReference>
<dbReference type="SUPFAM" id="SSF56784">
    <property type="entry name" value="HAD-like"/>
    <property type="match status" value="1"/>
</dbReference>
<reference evidence="4 7" key="1">
    <citation type="submission" date="2015-11" db="EMBL/GenBank/DDBJ databases">
        <title>Genomic analysis of 38 Legionella species identifies large and diverse effector repertoires.</title>
        <authorList>
            <person name="Burstein D."/>
            <person name="Amaro F."/>
            <person name="Zusman T."/>
            <person name="Lifshitz Z."/>
            <person name="Cohen O."/>
            <person name="Gilbert J.A."/>
            <person name="Pupko T."/>
            <person name="Shuman H.A."/>
            <person name="Segal G."/>
        </authorList>
    </citation>
    <scope>NUCLEOTIDE SEQUENCE [LARGE SCALE GENOMIC DNA]</scope>
    <source>
        <strain evidence="4 7">WO-44C</strain>
    </source>
</reference>
<evidence type="ECO:0000313" key="6">
    <source>
        <dbReference type="EMBL" id="STX39156.1"/>
    </source>
</evidence>
<reference evidence="8 9" key="2">
    <citation type="submission" date="2018-06" db="EMBL/GenBank/DDBJ databases">
        <authorList>
            <consortium name="Pathogen Informatics"/>
            <person name="Doyle S."/>
        </authorList>
    </citation>
    <scope>NUCLEOTIDE SEQUENCE [LARGE SCALE GENOMIC DNA]</scope>
    <source>
        <strain evidence="6 9">NCTC11978</strain>
        <strain evidence="5 8">NCTC12022</strain>
    </source>
</reference>
<organism evidence="4 7">
    <name type="scientific">Legionella feeleii</name>
    <dbReference type="NCBI Taxonomy" id="453"/>
    <lineage>
        <taxon>Bacteria</taxon>
        <taxon>Pseudomonadati</taxon>
        <taxon>Pseudomonadota</taxon>
        <taxon>Gammaproteobacteria</taxon>
        <taxon>Legionellales</taxon>
        <taxon>Legionellaceae</taxon>
        <taxon>Legionella</taxon>
    </lineage>
</organism>
<dbReference type="Proteomes" id="UP000251942">
    <property type="component" value="Unassembled WGS sequence"/>
</dbReference>
<dbReference type="Proteomes" id="UP000254033">
    <property type="component" value="Unassembled WGS sequence"/>
</dbReference>
<keyword evidence="1 3" id="KW-0732">Signal</keyword>
<evidence type="ECO:0000313" key="4">
    <source>
        <dbReference type="EMBL" id="KTC96281.1"/>
    </source>
</evidence>
<evidence type="ECO:0000313" key="7">
    <source>
        <dbReference type="Proteomes" id="UP000054698"/>
    </source>
</evidence>
<name>A0A0W0TL35_9GAMM</name>
<dbReference type="PANTHER" id="PTHR31284:SF10">
    <property type="entry name" value="ACID PHOSPHATASE-LIKE PROTEIN"/>
    <property type="match status" value="1"/>
</dbReference>
<evidence type="ECO:0000256" key="1">
    <source>
        <dbReference type="ARBA" id="ARBA00022729"/>
    </source>
</evidence>
<dbReference type="PIRSF" id="PIRSF002674">
    <property type="entry name" value="VSP"/>
    <property type="match status" value="1"/>
</dbReference>
<evidence type="ECO:0000256" key="2">
    <source>
        <dbReference type="ARBA" id="ARBA00023180"/>
    </source>
</evidence>
<dbReference type="Proteomes" id="UP000054698">
    <property type="component" value="Unassembled WGS sequence"/>
</dbReference>
<dbReference type="PANTHER" id="PTHR31284">
    <property type="entry name" value="ACID PHOSPHATASE-LIKE PROTEIN"/>
    <property type="match status" value="1"/>
</dbReference>
<evidence type="ECO:0000256" key="3">
    <source>
        <dbReference type="SAM" id="SignalP"/>
    </source>
</evidence>
<dbReference type="InterPro" id="IPR036412">
    <property type="entry name" value="HAD-like_sf"/>
</dbReference>
<keyword evidence="2" id="KW-0325">Glycoprotein</keyword>
<dbReference type="STRING" id="453.Lfee_2079"/>
<keyword evidence="7" id="KW-1185">Reference proteome</keyword>
<dbReference type="EMBL" id="LNYB01000081">
    <property type="protein sequence ID" value="KTC96281.1"/>
    <property type="molecule type" value="Genomic_DNA"/>
</dbReference>
<dbReference type="InterPro" id="IPR014403">
    <property type="entry name" value="APS1/VSP"/>
</dbReference>
<dbReference type="Gene3D" id="3.40.50.1000">
    <property type="entry name" value="HAD superfamily/HAD-like"/>
    <property type="match status" value="1"/>
</dbReference>
<dbReference type="Pfam" id="PF03767">
    <property type="entry name" value="Acid_phosphat_B"/>
    <property type="match status" value="1"/>
</dbReference>
<gene>
    <name evidence="4" type="ORF">Lfee_2079</name>
    <name evidence="6" type="ORF">NCTC11978_02350</name>
    <name evidence="5" type="ORF">NCTC12022_03365</name>
</gene>
<dbReference type="InterPro" id="IPR005519">
    <property type="entry name" value="Acid_phosphat_B-like"/>
</dbReference>
<accession>A0A0W0TL35</accession>